<dbReference type="EMBL" id="JAHYIQ010000004">
    <property type="protein sequence ID" value="KAK1132724.1"/>
    <property type="molecule type" value="Genomic_DNA"/>
</dbReference>
<dbReference type="AlphaFoldDB" id="A0AA40G7W6"/>
<feature type="region of interest" description="Disordered" evidence="1">
    <location>
        <begin position="109"/>
        <end position="130"/>
    </location>
</feature>
<accession>A0AA40G7W6</accession>
<comment type="caution">
    <text evidence="2">The sequence shown here is derived from an EMBL/GenBank/DDBJ whole genome shotgun (WGS) entry which is preliminary data.</text>
</comment>
<dbReference type="Proteomes" id="UP001177670">
    <property type="component" value="Unassembled WGS sequence"/>
</dbReference>
<feature type="compositionally biased region" description="Basic and acidic residues" evidence="1">
    <location>
        <begin position="109"/>
        <end position="127"/>
    </location>
</feature>
<sequence length="157" mass="17740">MSKILYDIFSYPSYSSFRDAFRDARDVTVTKVICRRPKSIVVAQRRRNSRSDGSAFQKTVSAKNESASRVVSESRNWKSLCNNAGSLFEEDVIIVPDVAREYLETLVEEHPPPRSRKIEQETDREPSLRSPWVPTVSLLSVSCATPATNSTLRSTII</sequence>
<gene>
    <name evidence="2" type="ORF">K0M31_014101</name>
</gene>
<organism evidence="2 3">
    <name type="scientific">Melipona bicolor</name>
    <dbReference type="NCBI Taxonomy" id="60889"/>
    <lineage>
        <taxon>Eukaryota</taxon>
        <taxon>Metazoa</taxon>
        <taxon>Ecdysozoa</taxon>
        <taxon>Arthropoda</taxon>
        <taxon>Hexapoda</taxon>
        <taxon>Insecta</taxon>
        <taxon>Pterygota</taxon>
        <taxon>Neoptera</taxon>
        <taxon>Endopterygota</taxon>
        <taxon>Hymenoptera</taxon>
        <taxon>Apocrita</taxon>
        <taxon>Aculeata</taxon>
        <taxon>Apoidea</taxon>
        <taxon>Anthophila</taxon>
        <taxon>Apidae</taxon>
        <taxon>Melipona</taxon>
    </lineage>
</organism>
<evidence type="ECO:0000313" key="2">
    <source>
        <dbReference type="EMBL" id="KAK1132724.1"/>
    </source>
</evidence>
<name>A0AA40G7W6_9HYME</name>
<protein>
    <submittedName>
        <fullName evidence="2">Uncharacterized protein</fullName>
    </submittedName>
</protein>
<keyword evidence="3" id="KW-1185">Reference proteome</keyword>
<evidence type="ECO:0000256" key="1">
    <source>
        <dbReference type="SAM" id="MobiDB-lite"/>
    </source>
</evidence>
<proteinExistence type="predicted"/>
<reference evidence="2" key="1">
    <citation type="submission" date="2021-10" db="EMBL/GenBank/DDBJ databases">
        <title>Melipona bicolor Genome sequencing and assembly.</title>
        <authorList>
            <person name="Araujo N.S."/>
            <person name="Arias M.C."/>
        </authorList>
    </citation>
    <scope>NUCLEOTIDE SEQUENCE</scope>
    <source>
        <strain evidence="2">USP_2M_L1-L4_2017</strain>
        <tissue evidence="2">Whole body</tissue>
    </source>
</reference>
<evidence type="ECO:0000313" key="3">
    <source>
        <dbReference type="Proteomes" id="UP001177670"/>
    </source>
</evidence>